<evidence type="ECO:0000259" key="6">
    <source>
        <dbReference type="Pfam" id="PF01095"/>
    </source>
</evidence>
<dbReference type="InterPro" id="IPR000070">
    <property type="entry name" value="Pectinesterase_cat"/>
</dbReference>
<comment type="similarity">
    <text evidence="2">Belongs to the pectinesterase family.</text>
</comment>
<comment type="caution">
    <text evidence="7">The sequence shown here is derived from an EMBL/GenBank/DDBJ whole genome shotgun (WGS) entry which is preliminary data.</text>
</comment>
<evidence type="ECO:0000256" key="3">
    <source>
        <dbReference type="ARBA" id="ARBA00013229"/>
    </source>
</evidence>
<comment type="pathway">
    <text evidence="1">Glycan metabolism; pectin degradation; 2-dehydro-3-deoxy-D-gluconate from pectin: step 1/5.</text>
</comment>
<organism evidence="7 8">
    <name type="scientific">Platanthera guangdongensis</name>
    <dbReference type="NCBI Taxonomy" id="2320717"/>
    <lineage>
        <taxon>Eukaryota</taxon>
        <taxon>Viridiplantae</taxon>
        <taxon>Streptophyta</taxon>
        <taxon>Embryophyta</taxon>
        <taxon>Tracheophyta</taxon>
        <taxon>Spermatophyta</taxon>
        <taxon>Magnoliopsida</taxon>
        <taxon>Liliopsida</taxon>
        <taxon>Asparagales</taxon>
        <taxon>Orchidaceae</taxon>
        <taxon>Orchidoideae</taxon>
        <taxon>Orchideae</taxon>
        <taxon>Orchidinae</taxon>
        <taxon>Platanthera</taxon>
    </lineage>
</organism>
<keyword evidence="4" id="KW-0378">Hydrolase</keyword>
<dbReference type="EC" id="3.1.1.11" evidence="3"/>
<dbReference type="Proteomes" id="UP001412067">
    <property type="component" value="Unassembled WGS sequence"/>
</dbReference>
<evidence type="ECO:0000313" key="8">
    <source>
        <dbReference type="Proteomes" id="UP001412067"/>
    </source>
</evidence>
<evidence type="ECO:0000256" key="5">
    <source>
        <dbReference type="ARBA" id="ARBA00023085"/>
    </source>
</evidence>
<evidence type="ECO:0000256" key="1">
    <source>
        <dbReference type="ARBA" id="ARBA00005184"/>
    </source>
</evidence>
<protein>
    <recommendedName>
        <fullName evidence="3">pectinesterase</fullName>
        <ecNumber evidence="3">3.1.1.11</ecNumber>
    </recommendedName>
</protein>
<evidence type="ECO:0000313" key="7">
    <source>
        <dbReference type="EMBL" id="KAK8968358.1"/>
    </source>
</evidence>
<dbReference type="EMBL" id="JBBWWR010000004">
    <property type="protein sequence ID" value="KAK8968358.1"/>
    <property type="molecule type" value="Genomic_DNA"/>
</dbReference>
<dbReference type="PANTHER" id="PTHR31321">
    <property type="entry name" value="ACYL-COA THIOESTER HYDROLASE YBHC-RELATED"/>
    <property type="match status" value="1"/>
</dbReference>
<gene>
    <name evidence="7" type="primary">PME31</name>
    <name evidence="7" type="ORF">KSP40_PGU018296</name>
</gene>
<name>A0ABR2MWR6_9ASPA</name>
<evidence type="ECO:0000256" key="4">
    <source>
        <dbReference type="ARBA" id="ARBA00022801"/>
    </source>
</evidence>
<reference evidence="7 8" key="1">
    <citation type="journal article" date="2022" name="Nat. Plants">
        <title>Genomes of leafy and leafless Platanthera orchids illuminate the evolution of mycoheterotrophy.</title>
        <authorList>
            <person name="Li M.H."/>
            <person name="Liu K.W."/>
            <person name="Li Z."/>
            <person name="Lu H.C."/>
            <person name="Ye Q.L."/>
            <person name="Zhang D."/>
            <person name="Wang J.Y."/>
            <person name="Li Y.F."/>
            <person name="Zhong Z.M."/>
            <person name="Liu X."/>
            <person name="Yu X."/>
            <person name="Liu D.K."/>
            <person name="Tu X.D."/>
            <person name="Liu B."/>
            <person name="Hao Y."/>
            <person name="Liao X.Y."/>
            <person name="Jiang Y.T."/>
            <person name="Sun W.H."/>
            <person name="Chen J."/>
            <person name="Chen Y.Q."/>
            <person name="Ai Y."/>
            <person name="Zhai J.W."/>
            <person name="Wu S.S."/>
            <person name="Zhou Z."/>
            <person name="Hsiao Y.Y."/>
            <person name="Wu W.L."/>
            <person name="Chen Y.Y."/>
            <person name="Lin Y.F."/>
            <person name="Hsu J.L."/>
            <person name="Li C.Y."/>
            <person name="Wang Z.W."/>
            <person name="Zhao X."/>
            <person name="Zhong W.Y."/>
            <person name="Ma X.K."/>
            <person name="Ma L."/>
            <person name="Huang J."/>
            <person name="Chen G.Z."/>
            <person name="Huang M.Z."/>
            <person name="Huang L."/>
            <person name="Peng D.H."/>
            <person name="Luo Y.B."/>
            <person name="Zou S.Q."/>
            <person name="Chen S.P."/>
            <person name="Lan S."/>
            <person name="Tsai W.C."/>
            <person name="Van de Peer Y."/>
            <person name="Liu Z.J."/>
        </authorList>
    </citation>
    <scope>NUCLEOTIDE SEQUENCE [LARGE SCALE GENOMIC DNA]</scope>
    <source>
        <strain evidence="7">Lor288</strain>
    </source>
</reference>
<dbReference type="Gene3D" id="2.160.20.10">
    <property type="entry name" value="Single-stranded right-handed beta-helix, Pectin lyase-like"/>
    <property type="match status" value="1"/>
</dbReference>
<evidence type="ECO:0000256" key="2">
    <source>
        <dbReference type="ARBA" id="ARBA00008891"/>
    </source>
</evidence>
<dbReference type="Pfam" id="PF01095">
    <property type="entry name" value="Pectinesterase"/>
    <property type="match status" value="1"/>
</dbReference>
<feature type="domain" description="Pectinesterase catalytic" evidence="6">
    <location>
        <begin position="23"/>
        <end position="102"/>
    </location>
</feature>
<sequence>MYLSFQSVSSINKCRCVITGNGGSAYACLGRSWRPFGRVVFAYTWMGACIRPVGWHNWDKPENERSACFYEYRCFGPGSNPSTRVTWSRELLDEEAEHFLVTVLLILIHKGLG</sequence>
<dbReference type="InterPro" id="IPR011050">
    <property type="entry name" value="Pectin_lyase_fold/virulence"/>
</dbReference>
<dbReference type="PANTHER" id="PTHR31321:SF12">
    <property type="entry name" value="PECTINESTERASE 31"/>
    <property type="match status" value="1"/>
</dbReference>
<dbReference type="SUPFAM" id="SSF51126">
    <property type="entry name" value="Pectin lyase-like"/>
    <property type="match status" value="1"/>
</dbReference>
<accession>A0ABR2MWR6</accession>
<proteinExistence type="inferred from homology"/>
<keyword evidence="5" id="KW-0063">Aspartyl esterase</keyword>
<dbReference type="InterPro" id="IPR012334">
    <property type="entry name" value="Pectin_lyas_fold"/>
</dbReference>
<keyword evidence="8" id="KW-1185">Reference proteome</keyword>